<keyword evidence="2" id="KW-0472">Membrane</keyword>
<evidence type="ECO:0000256" key="2">
    <source>
        <dbReference type="SAM" id="Phobius"/>
    </source>
</evidence>
<proteinExistence type="predicted"/>
<sequence length="128" mass="14724">MKKLILISLLTLGFMSLSFAGGDDRDQELPLNSLNTVVDDDSLLPESNQNQNKQASETNTADLEQLLKEIEKDLNESTELNQKLEDKGYIQIFKENYIDSYSGRFILLGVFVLLLFFMLIFNMFFSRK</sequence>
<gene>
    <name evidence="3" type="ORF">METZ01_LOCUS487630</name>
</gene>
<dbReference type="EMBL" id="UINC01211043">
    <property type="protein sequence ID" value="SVE34776.1"/>
    <property type="molecule type" value="Genomic_DNA"/>
</dbReference>
<feature type="transmembrane region" description="Helical" evidence="2">
    <location>
        <begin position="105"/>
        <end position="125"/>
    </location>
</feature>
<protein>
    <submittedName>
        <fullName evidence="3">Uncharacterized protein</fullName>
    </submittedName>
</protein>
<accession>A0A383CQX6</accession>
<evidence type="ECO:0000256" key="1">
    <source>
        <dbReference type="SAM" id="MobiDB-lite"/>
    </source>
</evidence>
<dbReference type="AlphaFoldDB" id="A0A383CQX6"/>
<keyword evidence="2" id="KW-0812">Transmembrane</keyword>
<feature type="region of interest" description="Disordered" evidence="1">
    <location>
        <begin position="40"/>
        <end position="59"/>
    </location>
</feature>
<keyword evidence="2" id="KW-1133">Transmembrane helix</keyword>
<evidence type="ECO:0000313" key="3">
    <source>
        <dbReference type="EMBL" id="SVE34776.1"/>
    </source>
</evidence>
<reference evidence="3" key="1">
    <citation type="submission" date="2018-05" db="EMBL/GenBank/DDBJ databases">
        <authorList>
            <person name="Lanie J.A."/>
            <person name="Ng W.-L."/>
            <person name="Kazmierczak K.M."/>
            <person name="Andrzejewski T.M."/>
            <person name="Davidsen T.M."/>
            <person name="Wayne K.J."/>
            <person name="Tettelin H."/>
            <person name="Glass J.I."/>
            <person name="Rusch D."/>
            <person name="Podicherti R."/>
            <person name="Tsui H.-C.T."/>
            <person name="Winkler M.E."/>
        </authorList>
    </citation>
    <scope>NUCLEOTIDE SEQUENCE</scope>
</reference>
<organism evidence="3">
    <name type="scientific">marine metagenome</name>
    <dbReference type="NCBI Taxonomy" id="408172"/>
    <lineage>
        <taxon>unclassified sequences</taxon>
        <taxon>metagenomes</taxon>
        <taxon>ecological metagenomes</taxon>
    </lineage>
</organism>
<feature type="compositionally biased region" description="Polar residues" evidence="1">
    <location>
        <begin position="45"/>
        <end position="59"/>
    </location>
</feature>
<name>A0A383CQX6_9ZZZZ</name>